<organism evidence="6 7">
    <name type="scientific">Rubus argutus</name>
    <name type="common">Southern blackberry</name>
    <dbReference type="NCBI Taxonomy" id="59490"/>
    <lineage>
        <taxon>Eukaryota</taxon>
        <taxon>Viridiplantae</taxon>
        <taxon>Streptophyta</taxon>
        <taxon>Embryophyta</taxon>
        <taxon>Tracheophyta</taxon>
        <taxon>Spermatophyta</taxon>
        <taxon>Magnoliopsida</taxon>
        <taxon>eudicotyledons</taxon>
        <taxon>Gunneridae</taxon>
        <taxon>Pentapetalae</taxon>
        <taxon>rosids</taxon>
        <taxon>fabids</taxon>
        <taxon>Rosales</taxon>
        <taxon>Rosaceae</taxon>
        <taxon>Rosoideae</taxon>
        <taxon>Rosoideae incertae sedis</taxon>
        <taxon>Rubus</taxon>
    </lineage>
</organism>
<evidence type="ECO:0000313" key="7">
    <source>
        <dbReference type="Proteomes" id="UP001457282"/>
    </source>
</evidence>
<accession>A0AAW1W6K2</accession>
<keyword evidence="3" id="KW-0863">Zinc-finger</keyword>
<dbReference type="GO" id="GO:0006511">
    <property type="term" value="P:ubiquitin-dependent protein catabolic process"/>
    <property type="evidence" value="ECO:0007669"/>
    <property type="project" value="InterPro"/>
</dbReference>
<dbReference type="GO" id="GO:0008270">
    <property type="term" value="F:zinc ion binding"/>
    <property type="evidence" value="ECO:0007669"/>
    <property type="project" value="UniProtKB-KW"/>
</dbReference>
<keyword evidence="7" id="KW-1185">Reference proteome</keyword>
<sequence>MPLGCLQSSIVLVNTFAFILKPSSLAWLCLYGVSTFMGDENEARNYSYSLEVGANGRKLIWEGTPRSVRDSHRKELKLRVTGRIWKEQQNPDSGVCIPNLCS</sequence>
<keyword evidence="4" id="KW-0862">Zinc</keyword>
<evidence type="ECO:0000256" key="3">
    <source>
        <dbReference type="ARBA" id="ARBA00022771"/>
    </source>
</evidence>
<dbReference type="InterPro" id="IPR018121">
    <property type="entry name" value="7-in-absentia-prot_TRAF-dom"/>
</dbReference>
<keyword evidence="2" id="KW-0479">Metal-binding</keyword>
<gene>
    <name evidence="6" type="ORF">M0R45_038233</name>
</gene>
<dbReference type="Gene3D" id="2.60.210.10">
    <property type="entry name" value="Apoptosis, Tumor Necrosis Factor Receptor Associated Protein 2, Chain A"/>
    <property type="match status" value="1"/>
</dbReference>
<evidence type="ECO:0000256" key="2">
    <source>
        <dbReference type="ARBA" id="ARBA00022723"/>
    </source>
</evidence>
<evidence type="ECO:0000256" key="4">
    <source>
        <dbReference type="ARBA" id="ARBA00022833"/>
    </source>
</evidence>
<protein>
    <recommendedName>
        <fullName evidence="5">Seven-in-absentia protein TRAF-like domain-containing protein</fullName>
    </recommendedName>
</protein>
<dbReference type="InterPro" id="IPR008974">
    <property type="entry name" value="TRAF-like"/>
</dbReference>
<proteinExistence type="inferred from homology"/>
<dbReference type="Pfam" id="PF03145">
    <property type="entry name" value="Sina_TRAF"/>
    <property type="match status" value="1"/>
</dbReference>
<dbReference type="Proteomes" id="UP001457282">
    <property type="component" value="Unassembled WGS sequence"/>
</dbReference>
<reference evidence="6 7" key="1">
    <citation type="journal article" date="2023" name="G3 (Bethesda)">
        <title>A chromosome-length genome assembly and annotation of blackberry (Rubus argutus, cv. 'Hillquist').</title>
        <authorList>
            <person name="Bruna T."/>
            <person name="Aryal R."/>
            <person name="Dudchenko O."/>
            <person name="Sargent D.J."/>
            <person name="Mead D."/>
            <person name="Buti M."/>
            <person name="Cavallini A."/>
            <person name="Hytonen T."/>
            <person name="Andres J."/>
            <person name="Pham M."/>
            <person name="Weisz D."/>
            <person name="Mascagni F."/>
            <person name="Usai G."/>
            <person name="Natali L."/>
            <person name="Bassil N."/>
            <person name="Fernandez G.E."/>
            <person name="Lomsadze A."/>
            <person name="Armour M."/>
            <person name="Olukolu B."/>
            <person name="Poorten T."/>
            <person name="Britton C."/>
            <person name="Davik J."/>
            <person name="Ashrafi H."/>
            <person name="Aiden E.L."/>
            <person name="Borodovsky M."/>
            <person name="Worthington M."/>
        </authorList>
    </citation>
    <scope>NUCLEOTIDE SEQUENCE [LARGE SCALE GENOMIC DNA]</scope>
    <source>
        <strain evidence="6">PI 553951</strain>
    </source>
</reference>
<evidence type="ECO:0000259" key="5">
    <source>
        <dbReference type="Pfam" id="PF03145"/>
    </source>
</evidence>
<evidence type="ECO:0000313" key="6">
    <source>
        <dbReference type="EMBL" id="KAK9914453.1"/>
    </source>
</evidence>
<name>A0AAW1W6K2_RUBAR</name>
<evidence type="ECO:0000256" key="1">
    <source>
        <dbReference type="ARBA" id="ARBA00009119"/>
    </source>
</evidence>
<dbReference type="SUPFAM" id="SSF49599">
    <property type="entry name" value="TRAF domain-like"/>
    <property type="match status" value="1"/>
</dbReference>
<comment type="caution">
    <text evidence="6">The sequence shown here is derived from an EMBL/GenBank/DDBJ whole genome shotgun (WGS) entry which is preliminary data.</text>
</comment>
<dbReference type="GO" id="GO:0005737">
    <property type="term" value="C:cytoplasm"/>
    <property type="evidence" value="ECO:0007669"/>
    <property type="project" value="InterPro"/>
</dbReference>
<comment type="similarity">
    <text evidence="1">Belongs to the SINA (Seven in absentia) family.</text>
</comment>
<dbReference type="AlphaFoldDB" id="A0AAW1W6K2"/>
<feature type="domain" description="Seven-in-absentia protein TRAF-like" evidence="5">
    <location>
        <begin position="31"/>
        <end position="74"/>
    </location>
</feature>
<dbReference type="EMBL" id="JBEDUW010000007">
    <property type="protein sequence ID" value="KAK9914453.1"/>
    <property type="molecule type" value="Genomic_DNA"/>
</dbReference>